<proteinExistence type="predicted"/>
<organism evidence="1">
    <name type="scientific">Anguilla anguilla</name>
    <name type="common">European freshwater eel</name>
    <name type="synonym">Muraena anguilla</name>
    <dbReference type="NCBI Taxonomy" id="7936"/>
    <lineage>
        <taxon>Eukaryota</taxon>
        <taxon>Metazoa</taxon>
        <taxon>Chordata</taxon>
        <taxon>Craniata</taxon>
        <taxon>Vertebrata</taxon>
        <taxon>Euteleostomi</taxon>
        <taxon>Actinopterygii</taxon>
        <taxon>Neopterygii</taxon>
        <taxon>Teleostei</taxon>
        <taxon>Anguilliformes</taxon>
        <taxon>Anguillidae</taxon>
        <taxon>Anguilla</taxon>
    </lineage>
</organism>
<dbReference type="EMBL" id="GBXM01038374">
    <property type="protein sequence ID" value="JAH70203.1"/>
    <property type="molecule type" value="Transcribed_RNA"/>
</dbReference>
<reference evidence="1" key="2">
    <citation type="journal article" date="2015" name="Fish Shellfish Immunol.">
        <title>Early steps in the European eel (Anguilla anguilla)-Vibrio vulnificus interaction in the gills: Role of the RtxA13 toxin.</title>
        <authorList>
            <person name="Callol A."/>
            <person name="Pajuelo D."/>
            <person name="Ebbesson L."/>
            <person name="Teles M."/>
            <person name="MacKenzie S."/>
            <person name="Amaro C."/>
        </authorList>
    </citation>
    <scope>NUCLEOTIDE SEQUENCE</scope>
</reference>
<reference evidence="1" key="1">
    <citation type="submission" date="2014-11" db="EMBL/GenBank/DDBJ databases">
        <authorList>
            <person name="Amaro Gonzalez C."/>
        </authorList>
    </citation>
    <scope>NUCLEOTIDE SEQUENCE</scope>
</reference>
<name>A0A0E9UYY3_ANGAN</name>
<sequence>MYVCIMTCMCIPCGLQYQTLTYGFYDLILQNWANFSFKTYVSVIICSPQGMEI</sequence>
<evidence type="ECO:0000313" key="1">
    <source>
        <dbReference type="EMBL" id="JAH70203.1"/>
    </source>
</evidence>
<dbReference type="AlphaFoldDB" id="A0A0E9UYY3"/>
<accession>A0A0E9UYY3</accession>
<protein>
    <submittedName>
        <fullName evidence="1">Uncharacterized protein</fullName>
    </submittedName>
</protein>